<dbReference type="InterPro" id="IPR029063">
    <property type="entry name" value="SAM-dependent_MTases_sf"/>
</dbReference>
<evidence type="ECO:0000256" key="5">
    <source>
        <dbReference type="ARBA" id="ARBA00022679"/>
    </source>
</evidence>
<comment type="similarity">
    <text evidence="8">Belongs to the methyltransferase superfamily. RlmI family.</text>
</comment>
<evidence type="ECO:0000256" key="2">
    <source>
        <dbReference type="ARBA" id="ARBA00022490"/>
    </source>
</evidence>
<protein>
    <submittedName>
        <fullName evidence="10">SAM-dependent methyltransferase /23S rRNA m(5)C-1962 methyltransferase</fullName>
    </submittedName>
</protein>
<dbReference type="CDD" id="cd02440">
    <property type="entry name" value="AdoMet_MTases"/>
    <property type="match status" value="1"/>
</dbReference>
<dbReference type="PANTHER" id="PTHR42873">
    <property type="entry name" value="RIBOSOMAL RNA LARGE SUBUNIT METHYLTRANSFERASE"/>
    <property type="match status" value="1"/>
</dbReference>
<dbReference type="GO" id="GO:0006364">
    <property type="term" value="P:rRNA processing"/>
    <property type="evidence" value="ECO:0007669"/>
    <property type="project" value="UniProtKB-KW"/>
</dbReference>
<dbReference type="InterPro" id="IPR015947">
    <property type="entry name" value="PUA-like_sf"/>
</dbReference>
<dbReference type="SUPFAM" id="SSF88697">
    <property type="entry name" value="PUA domain-like"/>
    <property type="match status" value="1"/>
</dbReference>
<comment type="subcellular location">
    <subcellularLocation>
        <location evidence="1">Cytoplasm</location>
    </subcellularLocation>
</comment>
<evidence type="ECO:0000259" key="9">
    <source>
        <dbReference type="SMART" id="SM00359"/>
    </source>
</evidence>
<dbReference type="EMBL" id="FRAW01000050">
    <property type="protein sequence ID" value="SHL23498.1"/>
    <property type="molecule type" value="Genomic_DNA"/>
</dbReference>
<dbReference type="InterPro" id="IPR036974">
    <property type="entry name" value="PUA_sf"/>
</dbReference>
<dbReference type="InterPro" id="IPR041532">
    <property type="entry name" value="RlmI-like_PUA"/>
</dbReference>
<keyword evidence="7" id="KW-0694">RNA-binding</keyword>
<gene>
    <name evidence="10" type="ORF">SAMN05720469_15014</name>
</gene>
<keyword evidence="2" id="KW-0963">Cytoplasm</keyword>
<dbReference type="Gene3D" id="2.30.130.10">
    <property type="entry name" value="PUA domain"/>
    <property type="match status" value="1"/>
</dbReference>
<evidence type="ECO:0000256" key="6">
    <source>
        <dbReference type="ARBA" id="ARBA00022691"/>
    </source>
</evidence>
<reference evidence="11" key="1">
    <citation type="submission" date="2016-11" db="EMBL/GenBank/DDBJ databases">
        <authorList>
            <person name="Varghese N."/>
            <person name="Submissions S."/>
        </authorList>
    </citation>
    <scope>NUCLEOTIDE SEQUENCE [LARGE SCALE GENOMIC DNA]</scope>
    <source>
        <strain evidence="11">UWOS</strain>
    </source>
</reference>
<accession>A0A1M6YZ14</accession>
<dbReference type="Pfam" id="PF10672">
    <property type="entry name" value="Methyltrans_SAM"/>
    <property type="match status" value="1"/>
</dbReference>
<evidence type="ECO:0000256" key="7">
    <source>
        <dbReference type="ARBA" id="ARBA00022884"/>
    </source>
</evidence>
<dbReference type="RefSeq" id="WP_073306213.1">
    <property type="nucleotide sequence ID" value="NZ_FRAW01000050.1"/>
</dbReference>
<name>A0A1M6YZ14_9BACT</name>
<keyword evidence="4 10" id="KW-0489">Methyltransferase</keyword>
<dbReference type="Gene3D" id="3.40.50.150">
    <property type="entry name" value="Vaccinia Virus protein VP39"/>
    <property type="match status" value="1"/>
</dbReference>
<dbReference type="InterPro" id="IPR002478">
    <property type="entry name" value="PUA"/>
</dbReference>
<keyword evidence="11" id="KW-1185">Reference proteome</keyword>
<dbReference type="InterPro" id="IPR019614">
    <property type="entry name" value="SAM-dep_methyl-trfase"/>
</dbReference>
<dbReference type="GO" id="GO:0005737">
    <property type="term" value="C:cytoplasm"/>
    <property type="evidence" value="ECO:0007669"/>
    <property type="project" value="UniProtKB-SubCell"/>
</dbReference>
<dbReference type="SMART" id="SM00359">
    <property type="entry name" value="PUA"/>
    <property type="match status" value="1"/>
</dbReference>
<dbReference type="PANTHER" id="PTHR42873:SF1">
    <property type="entry name" value="S-ADENOSYLMETHIONINE-DEPENDENT METHYLTRANSFERASE DOMAIN-CONTAINING PROTEIN"/>
    <property type="match status" value="1"/>
</dbReference>
<evidence type="ECO:0000313" key="11">
    <source>
        <dbReference type="Proteomes" id="UP000184275"/>
    </source>
</evidence>
<feature type="domain" description="PUA" evidence="9">
    <location>
        <begin position="7"/>
        <end position="92"/>
    </location>
</feature>
<evidence type="ECO:0000256" key="3">
    <source>
        <dbReference type="ARBA" id="ARBA00022552"/>
    </source>
</evidence>
<keyword evidence="5 10" id="KW-0808">Transferase</keyword>
<evidence type="ECO:0000256" key="4">
    <source>
        <dbReference type="ARBA" id="ARBA00022603"/>
    </source>
</evidence>
<dbReference type="GO" id="GO:0008168">
    <property type="term" value="F:methyltransferase activity"/>
    <property type="evidence" value="ECO:0007669"/>
    <property type="project" value="UniProtKB-KW"/>
</dbReference>
<evidence type="ECO:0000256" key="8">
    <source>
        <dbReference type="ARBA" id="ARBA00038091"/>
    </source>
</evidence>
<dbReference type="CDD" id="cd21153">
    <property type="entry name" value="PUA_RlmI"/>
    <property type="match status" value="1"/>
</dbReference>
<keyword evidence="6" id="KW-0949">S-adenosyl-L-methionine</keyword>
<sequence>MSSAEFPAIVLVRGKEKSAIRNHPWIFSGAIQHVIGNPQSGETVEVRSAQGEFLGYAAYSPDSQIRARFWTYRERTPIDRNFFANVIDRAIENRRLRGFDVKDPTAAFRLIHAENDGIPGCIVDKYADFLSIEILSAGAEYFRTTLYEILAEKTGAKGILERCDADVREKEGLPLRKGIVYGDVPRTPIEMRENGIRFDVDIWNGHKTGYYLDQRDARFEVGKFAQGKHVLNCFSYTGGFGLFALQNGASLVTEVDVSQEALHIADSLIQKNGFDKSRVELVEADVFAYLRKCRDSRKTFDLIVLDPPKFIENKAHLEKGARGYKDINLLAIKLLNEHGILATFSCSGLMEMGLFQKIVADATQDAHRTMQIIKRFGQPADHPVKTSFPEGQYLKGLLLQAD</sequence>
<evidence type="ECO:0000313" key="10">
    <source>
        <dbReference type="EMBL" id="SHL23498.1"/>
    </source>
</evidence>
<organism evidence="10 11">
    <name type="scientific">Fibrobacter intestinalis</name>
    <dbReference type="NCBI Taxonomy" id="28122"/>
    <lineage>
        <taxon>Bacteria</taxon>
        <taxon>Pseudomonadati</taxon>
        <taxon>Fibrobacterota</taxon>
        <taxon>Fibrobacteria</taxon>
        <taxon>Fibrobacterales</taxon>
        <taxon>Fibrobacteraceae</taxon>
        <taxon>Fibrobacter</taxon>
    </lineage>
</organism>
<keyword evidence="3" id="KW-0698">rRNA processing</keyword>
<dbReference type="Pfam" id="PF17785">
    <property type="entry name" value="PUA_3"/>
    <property type="match status" value="1"/>
</dbReference>
<dbReference type="GO" id="GO:0003723">
    <property type="term" value="F:RNA binding"/>
    <property type="evidence" value="ECO:0007669"/>
    <property type="project" value="UniProtKB-KW"/>
</dbReference>
<dbReference type="AlphaFoldDB" id="A0A1M6YZ14"/>
<dbReference type="CDD" id="cd11572">
    <property type="entry name" value="RlmI_M_like"/>
    <property type="match status" value="1"/>
</dbReference>
<evidence type="ECO:0000256" key="1">
    <source>
        <dbReference type="ARBA" id="ARBA00004496"/>
    </source>
</evidence>
<dbReference type="PROSITE" id="PS50890">
    <property type="entry name" value="PUA"/>
    <property type="match status" value="1"/>
</dbReference>
<dbReference type="Gene3D" id="3.30.750.80">
    <property type="entry name" value="RNA methyltransferase domain (HRMD) like"/>
    <property type="match status" value="1"/>
</dbReference>
<dbReference type="SUPFAM" id="SSF53335">
    <property type="entry name" value="S-adenosyl-L-methionine-dependent methyltransferases"/>
    <property type="match status" value="1"/>
</dbReference>
<proteinExistence type="inferred from homology"/>
<dbReference type="GO" id="GO:0032259">
    <property type="term" value="P:methylation"/>
    <property type="evidence" value="ECO:0007669"/>
    <property type="project" value="UniProtKB-KW"/>
</dbReference>
<dbReference type="Proteomes" id="UP000184275">
    <property type="component" value="Unassembled WGS sequence"/>
</dbReference>